<organism evidence="1">
    <name type="scientific">marine sediment metagenome</name>
    <dbReference type="NCBI Taxonomy" id="412755"/>
    <lineage>
        <taxon>unclassified sequences</taxon>
        <taxon>metagenomes</taxon>
        <taxon>ecological metagenomes</taxon>
    </lineage>
</organism>
<evidence type="ECO:0000313" key="1">
    <source>
        <dbReference type="EMBL" id="GAF84580.1"/>
    </source>
</evidence>
<name>X0U7W2_9ZZZZ</name>
<comment type="caution">
    <text evidence="1">The sequence shown here is derived from an EMBL/GenBank/DDBJ whole genome shotgun (WGS) entry which is preliminary data.</text>
</comment>
<gene>
    <name evidence="1" type="ORF">S01H1_06976</name>
</gene>
<sequence>AINGLIATTDQRCTFGDDTYSVILRDELGNPSDPIIATARADTDFGFVLASMPFDIVTRGDNDYQRGTLYSLAPDAAHLADAYLVQTKDSDERGNITFNLVNYAAEYYAADTRTPPDKATL</sequence>
<accession>X0U7W2</accession>
<reference evidence="1" key="1">
    <citation type="journal article" date="2014" name="Front. Microbiol.">
        <title>High frequency of phylogenetically diverse reductive dehalogenase-homologous genes in deep subseafloor sedimentary metagenomes.</title>
        <authorList>
            <person name="Kawai M."/>
            <person name="Futagami T."/>
            <person name="Toyoda A."/>
            <person name="Takaki Y."/>
            <person name="Nishi S."/>
            <person name="Hori S."/>
            <person name="Arai W."/>
            <person name="Tsubouchi T."/>
            <person name="Morono Y."/>
            <person name="Uchiyama I."/>
            <person name="Ito T."/>
            <person name="Fujiyama A."/>
            <person name="Inagaki F."/>
            <person name="Takami H."/>
        </authorList>
    </citation>
    <scope>NUCLEOTIDE SEQUENCE</scope>
    <source>
        <strain evidence="1">Expedition CK06-06</strain>
    </source>
</reference>
<feature type="non-terminal residue" evidence="1">
    <location>
        <position position="1"/>
    </location>
</feature>
<dbReference type="EMBL" id="BARS01003599">
    <property type="protein sequence ID" value="GAF84580.1"/>
    <property type="molecule type" value="Genomic_DNA"/>
</dbReference>
<protein>
    <submittedName>
        <fullName evidence="1">Uncharacterized protein</fullName>
    </submittedName>
</protein>
<dbReference type="AlphaFoldDB" id="X0U7W2"/>
<proteinExistence type="predicted"/>